<keyword evidence="2" id="KW-0695">RNA-directed DNA polymerase</keyword>
<gene>
    <name evidence="2" type="ORF">SAMEA4873650_03927</name>
</gene>
<keyword evidence="2" id="KW-0548">Nucleotidyltransferase</keyword>
<dbReference type="AlphaFoldDB" id="A0A486R2Y3"/>
<dbReference type="InterPro" id="IPR000477">
    <property type="entry name" value="RT_dom"/>
</dbReference>
<dbReference type="EMBL" id="CAAHCU010000004">
    <property type="protein sequence ID" value="VGL96305.1"/>
    <property type="molecule type" value="Genomic_DNA"/>
</dbReference>
<dbReference type="CDD" id="cd01646">
    <property type="entry name" value="RT_Bac_retron_I"/>
    <property type="match status" value="1"/>
</dbReference>
<keyword evidence="2" id="KW-0808">Transferase</keyword>
<feature type="domain" description="Reverse transcriptase" evidence="1">
    <location>
        <begin position="53"/>
        <end position="342"/>
    </location>
</feature>
<dbReference type="GO" id="GO:0003964">
    <property type="term" value="F:RNA-directed DNA polymerase activity"/>
    <property type="evidence" value="ECO:0007669"/>
    <property type="project" value="UniProtKB-KW"/>
</dbReference>
<dbReference type="NCBIfam" id="NF041748">
    <property type="entry name" value="Drt3b"/>
    <property type="match status" value="1"/>
</dbReference>
<dbReference type="PROSITE" id="PS50878">
    <property type="entry name" value="RT_POL"/>
    <property type="match status" value="1"/>
</dbReference>
<dbReference type="RefSeq" id="WP_023286064.1">
    <property type="nucleotide sequence ID" value="NZ_BIIG01000017.1"/>
</dbReference>
<reference evidence="2" key="1">
    <citation type="submission" date="2019-03" db="EMBL/GenBank/DDBJ databases">
        <authorList>
            <consortium name="Pathogen Informatics"/>
        </authorList>
    </citation>
    <scope>NUCLEOTIDE SEQUENCE</scope>
    <source>
        <strain evidence="2">5012STDY7626448</strain>
    </source>
</reference>
<evidence type="ECO:0000259" key="1">
    <source>
        <dbReference type="PROSITE" id="PS50878"/>
    </source>
</evidence>
<accession>A0A486R2Y3</accession>
<organism evidence="2">
    <name type="scientific">Klebsiella pneumoniae</name>
    <dbReference type="NCBI Taxonomy" id="573"/>
    <lineage>
        <taxon>Bacteria</taxon>
        <taxon>Pseudomonadati</taxon>
        <taxon>Pseudomonadota</taxon>
        <taxon>Gammaproteobacteria</taxon>
        <taxon>Enterobacterales</taxon>
        <taxon>Enterobacteriaceae</taxon>
        <taxon>Klebsiella/Raoultella group</taxon>
        <taxon>Klebsiella</taxon>
        <taxon>Klebsiella pneumoniae complex</taxon>
    </lineage>
</organism>
<protein>
    <submittedName>
        <fullName evidence="2">Reverse transcriptase (RNA-dependent DNA polymerase)</fullName>
    </submittedName>
</protein>
<evidence type="ECO:0000313" key="2">
    <source>
        <dbReference type="EMBL" id="VGL96305.1"/>
    </source>
</evidence>
<name>A0A486R2Y3_KLEPN</name>
<proteinExistence type="predicted"/>
<sequence>MNRSAKAVKRKDHLRVLLTETSPYEVPAIFSNIGFYNNITHHNKFKSTGDIVSFLFEKNLNEDYTIPLTYKIKKDIDSSRVLSLIHPRSQLTIVDFYENFSSMIISSCQKSDFSLRAPSRISSKYFIKNNEMNDLEYSRGEIQSEYDDKKYKHLASYFSYNRYTRLHKFFNSMEFINLEKKFDVFCSIDVAKCFDSIYTHSITWAVKNKEFSKQNRHVKNSFGTIFDRLMQSINYNETAGILIGPEVSRIFSEVLFQDIDREVENLLGKLQYLNGRDYTIRRYVDDIFIFTLNETILNDVKDIVEDTLKKYKLTVNKQKTSTTLRPFSTAKSGTINHLNEILNSLTSKFIDPENPEKVKKIYSKRNTVVSYLNKIKSMFVLERENYNLASGYTISSLTNIAIDLDRKCKSSRDFMKNNERQISDFFYVATEIIFHLFFISPNHNSSVKICIFIDIVCKNVDEMSSGDSGFLKGLIFNLIHSYFERCIEVEKNNKIKKIPLENLNLLIALKLLGEDYNLTRDFLGKIYNIDRRNDFSYFEIICLFYFTDHDPHFNSLKTKMFKYVKLILGNVTDIKIDSFKFYLLLDIINCPFIEERKRKSLTAEVVKFQLNRQPSAAEINIGWDALTQCYWFVQWDNFDLRLFLEKKELLSAY</sequence>
<dbReference type="Pfam" id="PF00078">
    <property type="entry name" value="RVT_1"/>
    <property type="match status" value="1"/>
</dbReference>